<dbReference type="AlphaFoldDB" id="A0A830D345"/>
<dbReference type="InterPro" id="IPR032675">
    <property type="entry name" value="LRR_dom_sf"/>
</dbReference>
<dbReference type="Proteomes" id="UP000653305">
    <property type="component" value="Unassembled WGS sequence"/>
</dbReference>
<name>A0A830D345_9LAMI</name>
<comment type="caution">
    <text evidence="4">The sequence shown here is derived from an EMBL/GenBank/DDBJ whole genome shotgun (WGS) entry which is preliminary data.</text>
</comment>
<dbReference type="Gene3D" id="3.80.10.10">
    <property type="entry name" value="Ribonuclease Inhibitor"/>
    <property type="match status" value="1"/>
</dbReference>
<keyword evidence="5" id="KW-1185">Reference proteome</keyword>
<keyword evidence="1" id="KW-0433">Leucine-rich repeat</keyword>
<feature type="non-terminal residue" evidence="4">
    <location>
        <position position="47"/>
    </location>
</feature>
<dbReference type="InterPro" id="IPR013210">
    <property type="entry name" value="LRR_N_plant-typ"/>
</dbReference>
<protein>
    <submittedName>
        <fullName evidence="4">Protein strubbelig-receptor family 8</fullName>
    </submittedName>
</protein>
<evidence type="ECO:0000313" key="5">
    <source>
        <dbReference type="Proteomes" id="UP000653305"/>
    </source>
</evidence>
<reference evidence="4" key="1">
    <citation type="submission" date="2020-07" db="EMBL/GenBank/DDBJ databases">
        <title>Ethylene signaling mediates host invasion by parasitic plants.</title>
        <authorList>
            <person name="Yoshida S."/>
        </authorList>
    </citation>
    <scope>NUCLEOTIDE SEQUENCE</scope>
    <source>
        <strain evidence="4">Okayama</strain>
    </source>
</reference>
<evidence type="ECO:0000259" key="3">
    <source>
        <dbReference type="Pfam" id="PF08263"/>
    </source>
</evidence>
<accession>A0A830D345</accession>
<sequence>MCAVQGLQVLYTSLNSPSQLTSWKSSGGDPCGESWSGVTCQGSSVVS</sequence>
<keyword evidence="4" id="KW-0675">Receptor</keyword>
<evidence type="ECO:0000256" key="2">
    <source>
        <dbReference type="ARBA" id="ARBA00022737"/>
    </source>
</evidence>
<evidence type="ECO:0000256" key="1">
    <source>
        <dbReference type="ARBA" id="ARBA00022614"/>
    </source>
</evidence>
<keyword evidence="2" id="KW-0677">Repeat</keyword>
<gene>
    <name evidence="4" type="ORF">PHJA_002431400</name>
</gene>
<evidence type="ECO:0000313" key="4">
    <source>
        <dbReference type="EMBL" id="GFQ02875.1"/>
    </source>
</evidence>
<proteinExistence type="predicted"/>
<organism evidence="4 5">
    <name type="scientific">Phtheirospermum japonicum</name>
    <dbReference type="NCBI Taxonomy" id="374723"/>
    <lineage>
        <taxon>Eukaryota</taxon>
        <taxon>Viridiplantae</taxon>
        <taxon>Streptophyta</taxon>
        <taxon>Embryophyta</taxon>
        <taxon>Tracheophyta</taxon>
        <taxon>Spermatophyta</taxon>
        <taxon>Magnoliopsida</taxon>
        <taxon>eudicotyledons</taxon>
        <taxon>Gunneridae</taxon>
        <taxon>Pentapetalae</taxon>
        <taxon>asterids</taxon>
        <taxon>lamiids</taxon>
        <taxon>Lamiales</taxon>
        <taxon>Orobanchaceae</taxon>
        <taxon>Orobanchaceae incertae sedis</taxon>
        <taxon>Phtheirospermum</taxon>
    </lineage>
</organism>
<dbReference type="OrthoDB" id="1055097at2759"/>
<feature type="domain" description="Leucine-rich repeat-containing N-terminal plant-type" evidence="3">
    <location>
        <begin position="4"/>
        <end position="40"/>
    </location>
</feature>
<dbReference type="EMBL" id="BMAC01000782">
    <property type="protein sequence ID" value="GFQ02875.1"/>
    <property type="molecule type" value="Genomic_DNA"/>
</dbReference>
<dbReference type="Pfam" id="PF08263">
    <property type="entry name" value="LRRNT_2"/>
    <property type="match status" value="1"/>
</dbReference>